<dbReference type="AlphaFoldDB" id="C5BSD2"/>
<dbReference type="GO" id="GO:0009986">
    <property type="term" value="C:cell surface"/>
    <property type="evidence" value="ECO:0007669"/>
    <property type="project" value="TreeGrafter"/>
</dbReference>
<dbReference type="InterPro" id="IPR017853">
    <property type="entry name" value="GH"/>
</dbReference>
<dbReference type="HOGENOM" id="CLU_780198_0_0_6"/>
<reference evidence="9 10" key="1">
    <citation type="journal article" date="2009" name="PLoS ONE">
        <title>The complete genome of Teredinibacter turnerae T7901: an intracellular endosymbiont of marine wood-boring bivalves (shipworms).</title>
        <authorList>
            <person name="Yang J.C."/>
            <person name="Madupu R."/>
            <person name="Durkin A.S."/>
            <person name="Ekborg N.A."/>
            <person name="Pedamallu C.S."/>
            <person name="Hostetler J.B."/>
            <person name="Radune D."/>
            <person name="Toms B.S."/>
            <person name="Henrissat B."/>
            <person name="Coutinho P.M."/>
            <person name="Schwarz S."/>
            <person name="Field L."/>
            <person name="Trindade-Silva A.E."/>
            <person name="Soares C.A.G."/>
            <person name="Elshahawi S."/>
            <person name="Hanora A."/>
            <person name="Schmidt E.W."/>
            <person name="Haygood M.G."/>
            <person name="Posfai J."/>
            <person name="Benner J."/>
            <person name="Madinger C."/>
            <person name="Nove J."/>
            <person name="Anton B."/>
            <person name="Chaudhary K."/>
            <person name="Foster J."/>
            <person name="Holman A."/>
            <person name="Kumar S."/>
            <person name="Lessard P.A."/>
            <person name="Luyten Y.A."/>
            <person name="Slatko B."/>
            <person name="Wood N."/>
            <person name="Wu B."/>
            <person name="Teplitski M."/>
            <person name="Mougous J.D."/>
            <person name="Ward N."/>
            <person name="Eisen J.A."/>
            <person name="Badger J.H."/>
            <person name="Distel D.L."/>
        </authorList>
    </citation>
    <scope>NUCLEOTIDE SEQUENCE [LARGE SCALE GENOMIC DNA]</scope>
    <source>
        <strain evidence="10">ATCC 39867 / T7901</strain>
    </source>
</reference>
<keyword evidence="3" id="KW-0136">Cellulose degradation</keyword>
<evidence type="ECO:0000256" key="6">
    <source>
        <dbReference type="ARBA" id="ARBA00023326"/>
    </source>
</evidence>
<dbReference type="CAZy" id="GH5">
    <property type="family name" value="Glycoside Hydrolase Family 5"/>
</dbReference>
<feature type="domain" description="Glycoside hydrolase family 5" evidence="8">
    <location>
        <begin position="39"/>
        <end position="334"/>
    </location>
</feature>
<dbReference type="Proteomes" id="UP000009080">
    <property type="component" value="Chromosome"/>
</dbReference>
<keyword evidence="10" id="KW-1185">Reference proteome</keyword>
<dbReference type="EMBL" id="CP001614">
    <property type="protein sequence ID" value="ACR11279.1"/>
    <property type="molecule type" value="Genomic_DNA"/>
</dbReference>
<dbReference type="eggNOG" id="COG2730">
    <property type="taxonomic scope" value="Bacteria"/>
</dbReference>
<protein>
    <submittedName>
        <fullName evidence="9">Glycoside hydrolase family 5 domain protein</fullName>
    </submittedName>
</protein>
<organism evidence="9 10">
    <name type="scientific">Teredinibacter turnerae (strain ATCC 39867 / T7901)</name>
    <dbReference type="NCBI Taxonomy" id="377629"/>
    <lineage>
        <taxon>Bacteria</taxon>
        <taxon>Pseudomonadati</taxon>
        <taxon>Pseudomonadota</taxon>
        <taxon>Gammaproteobacteria</taxon>
        <taxon>Cellvibrionales</taxon>
        <taxon>Cellvibrionaceae</taxon>
        <taxon>Teredinibacter</taxon>
    </lineage>
</organism>
<evidence type="ECO:0000313" key="9">
    <source>
        <dbReference type="EMBL" id="ACR11279.1"/>
    </source>
</evidence>
<accession>C5BSD2</accession>
<dbReference type="SUPFAM" id="SSF51445">
    <property type="entry name" value="(Trans)glycosidases"/>
    <property type="match status" value="1"/>
</dbReference>
<keyword evidence="2 7" id="KW-0378">Hydrolase</keyword>
<evidence type="ECO:0000313" key="10">
    <source>
        <dbReference type="Proteomes" id="UP000009080"/>
    </source>
</evidence>
<evidence type="ECO:0000256" key="1">
    <source>
        <dbReference type="ARBA" id="ARBA00005641"/>
    </source>
</evidence>
<dbReference type="GO" id="GO:0008422">
    <property type="term" value="F:beta-glucosidase activity"/>
    <property type="evidence" value="ECO:0007669"/>
    <property type="project" value="TreeGrafter"/>
</dbReference>
<dbReference type="STRING" id="377629.TERTU_3751"/>
<gene>
    <name evidence="9" type="ordered locus">TERTU_3751</name>
</gene>
<dbReference type="Gene3D" id="3.20.20.80">
    <property type="entry name" value="Glycosidases"/>
    <property type="match status" value="1"/>
</dbReference>
<dbReference type="InterPro" id="IPR050386">
    <property type="entry name" value="Glycosyl_hydrolase_5"/>
</dbReference>
<keyword evidence="6" id="KW-0624">Polysaccharide degradation</keyword>
<proteinExistence type="inferred from homology"/>
<evidence type="ECO:0000256" key="7">
    <source>
        <dbReference type="RuleBase" id="RU361153"/>
    </source>
</evidence>
<dbReference type="OrthoDB" id="9800955at2"/>
<dbReference type="PANTHER" id="PTHR31297:SF41">
    <property type="entry name" value="ENDOGLUCANASE, PUTATIVE (AFU_ORTHOLOGUE AFUA_5G01830)-RELATED"/>
    <property type="match status" value="1"/>
</dbReference>
<evidence type="ECO:0000256" key="3">
    <source>
        <dbReference type="ARBA" id="ARBA00023001"/>
    </source>
</evidence>
<dbReference type="PANTHER" id="PTHR31297">
    <property type="entry name" value="GLUCAN ENDO-1,6-BETA-GLUCOSIDASE B"/>
    <property type="match status" value="1"/>
</dbReference>
<dbReference type="RefSeq" id="WP_015817391.1">
    <property type="nucleotide sequence ID" value="NC_012997.1"/>
</dbReference>
<sequence>MSLKTELVFFTVVWVLLAGWAQAGPLFQFHHAQGTAIADEKNQPVFLRGVSFGNRVWVNDRIPVTHHSAEDYSRVRAMGMNLVRFYLNYQTLELDAAPFEYQADGWQWLDTNIAWARAAGVYLILNVHVPQGGFQSQGNGRKLWQDVDLQKRFIAMWRAIAERYRDEPVVFGYDLLNEPGVTRAKQQWQRLAQRTVDAIRLVDKKHPIIVERVNSINRRWENDADMNFVTVDGNNIIYTFHSYAPYFYSHQGIPWDASMKNRDGGVWPDPSRQHTRAFLARTIDQYLAWGKAHNVPLYFGEWGTYKANFEADRGGLNYLRDMLSVLEERKLTNTFHVYHEESFGIYRGDGPLDPANVNQPVIDMFTTYLKPKHNES</sequence>
<keyword evidence="5 7" id="KW-0326">Glycosidase</keyword>
<evidence type="ECO:0000256" key="5">
    <source>
        <dbReference type="ARBA" id="ARBA00023295"/>
    </source>
</evidence>
<dbReference type="InterPro" id="IPR001547">
    <property type="entry name" value="Glyco_hydro_5"/>
</dbReference>
<dbReference type="Pfam" id="PF00150">
    <property type="entry name" value="Cellulase"/>
    <property type="match status" value="1"/>
</dbReference>
<dbReference type="KEGG" id="ttu:TERTU_3751"/>
<dbReference type="GO" id="GO:0030245">
    <property type="term" value="P:cellulose catabolic process"/>
    <property type="evidence" value="ECO:0007669"/>
    <property type="project" value="UniProtKB-KW"/>
</dbReference>
<evidence type="ECO:0000256" key="4">
    <source>
        <dbReference type="ARBA" id="ARBA00023277"/>
    </source>
</evidence>
<evidence type="ECO:0000256" key="2">
    <source>
        <dbReference type="ARBA" id="ARBA00022801"/>
    </source>
</evidence>
<evidence type="ECO:0000259" key="8">
    <source>
        <dbReference type="Pfam" id="PF00150"/>
    </source>
</evidence>
<comment type="similarity">
    <text evidence="1 7">Belongs to the glycosyl hydrolase 5 (cellulase A) family.</text>
</comment>
<keyword evidence="4" id="KW-0119">Carbohydrate metabolism</keyword>
<name>C5BSD2_TERTT</name>
<dbReference type="GO" id="GO:0005576">
    <property type="term" value="C:extracellular region"/>
    <property type="evidence" value="ECO:0007669"/>
    <property type="project" value="TreeGrafter"/>
</dbReference>